<dbReference type="SUPFAM" id="SSF53098">
    <property type="entry name" value="Ribonuclease H-like"/>
    <property type="match status" value="1"/>
</dbReference>
<feature type="binding site" evidence="6">
    <location>
        <begin position="283"/>
        <end position="290"/>
    </location>
    <ligand>
        <name>ATP</name>
        <dbReference type="ChEBI" id="CHEBI:30616"/>
    </ligand>
</feature>
<keyword evidence="1 6" id="KW-0540">Nuclease</keyword>
<gene>
    <name evidence="6 7 9" type="primary">dinG</name>
    <name evidence="9" type="ORF">R4Z09_08110</name>
</gene>
<evidence type="ECO:0000256" key="2">
    <source>
        <dbReference type="ARBA" id="ARBA00022741"/>
    </source>
</evidence>
<dbReference type="Pfam" id="PF13307">
    <property type="entry name" value="Helicase_C_2"/>
    <property type="match status" value="1"/>
</dbReference>
<evidence type="ECO:0000256" key="1">
    <source>
        <dbReference type="ARBA" id="ARBA00022722"/>
    </source>
</evidence>
<reference evidence="9 10" key="1">
    <citation type="submission" date="2023-10" db="EMBL/GenBank/DDBJ databases">
        <title>Niallia locisalis sp.nov. isolated from a salt pond sample.</title>
        <authorList>
            <person name="Li X.-J."/>
            <person name="Dong L."/>
        </authorList>
    </citation>
    <scope>NUCLEOTIDE SEQUENCE [LARGE SCALE GENOMIC DNA]</scope>
    <source>
        <strain evidence="9 10">DSM 29761</strain>
    </source>
</reference>
<dbReference type="SMART" id="SM00491">
    <property type="entry name" value="HELICc2"/>
    <property type="match status" value="1"/>
</dbReference>
<dbReference type="SMART" id="SM00479">
    <property type="entry name" value="EXOIII"/>
    <property type="match status" value="1"/>
</dbReference>
<dbReference type="InterPro" id="IPR045028">
    <property type="entry name" value="DinG/Rad3-like"/>
</dbReference>
<dbReference type="InterPro" id="IPR027417">
    <property type="entry name" value="P-loop_NTPase"/>
</dbReference>
<evidence type="ECO:0000256" key="5">
    <source>
        <dbReference type="ARBA" id="ARBA00022840"/>
    </source>
</evidence>
<evidence type="ECO:0000256" key="6">
    <source>
        <dbReference type="HAMAP-Rule" id="MF_02206"/>
    </source>
</evidence>
<keyword evidence="10" id="KW-1185">Reference proteome</keyword>
<evidence type="ECO:0000313" key="10">
    <source>
        <dbReference type="Proteomes" id="UP001357223"/>
    </source>
</evidence>
<dbReference type="SUPFAM" id="SSF52540">
    <property type="entry name" value="P-loop containing nucleoside triphosphate hydrolases"/>
    <property type="match status" value="2"/>
</dbReference>
<dbReference type="RefSeq" id="WP_338451821.1">
    <property type="nucleotide sequence ID" value="NZ_CP137640.1"/>
</dbReference>
<dbReference type="InterPro" id="IPR012337">
    <property type="entry name" value="RNaseH-like_sf"/>
</dbReference>
<comment type="function">
    <text evidence="6 7">3'-5' exonuclease.</text>
</comment>
<dbReference type="Gene3D" id="3.30.420.10">
    <property type="entry name" value="Ribonuclease H-like superfamily/Ribonuclease H"/>
    <property type="match status" value="1"/>
</dbReference>
<dbReference type="PROSITE" id="PS51193">
    <property type="entry name" value="HELICASE_ATP_BIND_2"/>
    <property type="match status" value="1"/>
</dbReference>
<dbReference type="CDD" id="cd06127">
    <property type="entry name" value="DEDDh"/>
    <property type="match status" value="1"/>
</dbReference>
<keyword evidence="9" id="KW-0347">Helicase</keyword>
<dbReference type="EMBL" id="CP137640">
    <property type="protein sequence ID" value="WVX82927.1"/>
    <property type="molecule type" value="Genomic_DNA"/>
</dbReference>
<dbReference type="PANTHER" id="PTHR11472:SF34">
    <property type="entry name" value="REGULATOR OF TELOMERE ELONGATION HELICASE 1"/>
    <property type="match status" value="1"/>
</dbReference>
<evidence type="ECO:0000313" key="9">
    <source>
        <dbReference type="EMBL" id="WVX82927.1"/>
    </source>
</evidence>
<accession>A0ABZ2CLQ7</accession>
<dbReference type="InterPro" id="IPR006555">
    <property type="entry name" value="ATP-dep_Helicase_C"/>
</dbReference>
<protein>
    <recommendedName>
        <fullName evidence="6 7">3'-5' exonuclease DinG</fullName>
        <ecNumber evidence="6 7">3.1.-.-</ecNumber>
    </recommendedName>
</protein>
<keyword evidence="3 6" id="KW-0378">Hydrolase</keyword>
<dbReference type="NCBIfam" id="TIGR01407">
    <property type="entry name" value="dinG_rel"/>
    <property type="match status" value="1"/>
</dbReference>
<evidence type="ECO:0000256" key="3">
    <source>
        <dbReference type="ARBA" id="ARBA00022801"/>
    </source>
</evidence>
<dbReference type="Pfam" id="PF00929">
    <property type="entry name" value="RNase_T"/>
    <property type="match status" value="1"/>
</dbReference>
<dbReference type="InterPro" id="IPR006054">
    <property type="entry name" value="DnaQ"/>
</dbReference>
<dbReference type="PANTHER" id="PTHR11472">
    <property type="entry name" value="DNA REPAIR DEAD HELICASE RAD3/XP-D SUBFAMILY MEMBER"/>
    <property type="match status" value="1"/>
</dbReference>
<dbReference type="EC" id="3.1.-.-" evidence="6 7"/>
<dbReference type="NCBIfam" id="NF005981">
    <property type="entry name" value="PRK08074.1"/>
    <property type="match status" value="1"/>
</dbReference>
<keyword evidence="5 6" id="KW-0067">ATP-binding</keyword>
<dbReference type="Pfam" id="PF04851">
    <property type="entry name" value="ResIII"/>
    <property type="match status" value="1"/>
</dbReference>
<comment type="similarity">
    <text evidence="6 7">Belongs to the helicase family. DinG subfamily. Type 2 sub-subfamily.</text>
</comment>
<dbReference type="NCBIfam" id="TIGR00573">
    <property type="entry name" value="dnaq"/>
    <property type="match status" value="1"/>
</dbReference>
<dbReference type="GO" id="GO:0003678">
    <property type="term" value="F:DNA helicase activity"/>
    <property type="evidence" value="ECO:0007669"/>
    <property type="project" value="UniProtKB-EC"/>
</dbReference>
<keyword evidence="2 6" id="KW-0547">Nucleotide-binding</keyword>
<evidence type="ECO:0000256" key="7">
    <source>
        <dbReference type="RuleBase" id="RU364106"/>
    </source>
</evidence>
<sequence>MSNKYVVIDLETTGNSVKKGDRIIQFAAVVIENNTIVDQFSSLLNPGQPIPVFIEELTGLTDEMVKDAPEFAEIAPKVVEMLEGAFFVAHNVLFDLSFLQEELIMAGFEGFYGPVLDTVEMARILFPSSDSYKLSDLAIQEGLSHDRPHQADSDAYVTGELLLILFELLRCLPLKTIKQLYHLSGGLKSDLIDILEELIMEKEKRIDDLPYFLEEYRGICIKKSPVDNELKERDEKFYPLHESEKENLLKRAFPDFEIRKGQLKMMDIVHHSFQHELHAMIEAGTGVGKSLAYLLPALYTALNSQEPVIISTFTTQLQEQLLQKDIPLLAKAVAFPFHTVLIKGKSHYINIEKFVKILREDDDNYDTTLTKMQILVWLTQTNTGDRDELNLSSGGRLFWHRVKHDDSLRSSRENRDFYLNMRRKAQKADLIITNHSLLLSDLVADKPQLPESNCIIIDEGHHFEKVAGKYFGSKIDFASTRYLLHQMGLSEQKMLAYKIEKLLQAYSVNQDGLPHLFELNGIMSELLYAMDELFTILAMIAKKSVKNKVQGKISCPLYFDMTKETKAFRAKAEQFLFLLTDFARGVSARIERLKKVNQKDILKNSVVHEAATWLNDCEKLKQCIRKIIHQNLSEDISWIEMDTRSWQNRTTLYSQPISVSNQLKELLFKQKKSVIVTSATLAVKGSFKYAANALGLQTEPCHYEQLQSPFDFEKQVQLVIANDLPEVNSVSLQDYVAAIGSHIISIAEATKGRLLILFTSYEMLRKTYELIKESGFLQEYTMLAQGITGGSRTRLVKNFQRFDKAILLGTSSFWEGIDIPGEDLSCLIMVRLPFTPPDDPLTEAKCDNVKRLGGNPFYDYSLPEAVLRFKQGFGRLIRTKNDRGIMIIFDHRIISTQYGKTFLDSLPGVKAKEMDIDQTINLIHDWL</sequence>
<dbReference type="GO" id="GO:0016787">
    <property type="term" value="F:hydrolase activity"/>
    <property type="evidence" value="ECO:0007669"/>
    <property type="project" value="UniProtKB-KW"/>
</dbReference>
<dbReference type="HAMAP" id="MF_02206">
    <property type="entry name" value="DinG_exonucl"/>
    <property type="match status" value="1"/>
</dbReference>
<feature type="domain" description="Helicase ATP-binding" evidence="8">
    <location>
        <begin position="248"/>
        <end position="506"/>
    </location>
</feature>
<evidence type="ECO:0000259" key="8">
    <source>
        <dbReference type="PROSITE" id="PS51193"/>
    </source>
</evidence>
<comment type="caution">
    <text evidence="6">Lacks conserved residue(s) required for the propagation of feature annotation.</text>
</comment>
<dbReference type="Gene3D" id="3.40.50.300">
    <property type="entry name" value="P-loop containing nucleotide triphosphate hydrolases"/>
    <property type="match status" value="2"/>
</dbReference>
<dbReference type="InterPro" id="IPR006310">
    <property type="entry name" value="DinG"/>
</dbReference>
<evidence type="ECO:0000256" key="4">
    <source>
        <dbReference type="ARBA" id="ARBA00022839"/>
    </source>
</evidence>
<name>A0ABZ2CLQ7_9BACI</name>
<dbReference type="InterPro" id="IPR006935">
    <property type="entry name" value="Helicase/UvrB_N"/>
</dbReference>
<dbReference type="InterPro" id="IPR013520">
    <property type="entry name" value="Ribonucl_H"/>
</dbReference>
<keyword evidence="4 6" id="KW-0269">Exonuclease</keyword>
<dbReference type="InterPro" id="IPR014013">
    <property type="entry name" value="Helic_SF1/SF2_ATP-bd_DinG/Rad3"/>
</dbReference>
<organism evidence="9 10">
    <name type="scientific">Niallia oryzisoli</name>
    <dbReference type="NCBI Taxonomy" id="1737571"/>
    <lineage>
        <taxon>Bacteria</taxon>
        <taxon>Bacillati</taxon>
        <taxon>Bacillota</taxon>
        <taxon>Bacilli</taxon>
        <taxon>Bacillales</taxon>
        <taxon>Bacillaceae</taxon>
        <taxon>Niallia</taxon>
    </lineage>
</organism>
<dbReference type="Proteomes" id="UP001357223">
    <property type="component" value="Chromosome"/>
</dbReference>
<proteinExistence type="inferred from homology"/>
<dbReference type="InterPro" id="IPR036397">
    <property type="entry name" value="RNaseH_sf"/>
</dbReference>